<dbReference type="Pfam" id="PF16656">
    <property type="entry name" value="Pur_ac_phosph_N"/>
    <property type="match status" value="1"/>
</dbReference>
<dbReference type="Gene3D" id="2.60.40.380">
    <property type="entry name" value="Purple acid phosphatase-like, N-terminal"/>
    <property type="match status" value="1"/>
</dbReference>
<evidence type="ECO:0000259" key="13">
    <source>
        <dbReference type="Pfam" id="PF16656"/>
    </source>
</evidence>
<dbReference type="EMBL" id="LEKV01003798">
    <property type="protein sequence ID" value="KVH98418.1"/>
    <property type="molecule type" value="Genomic_DNA"/>
</dbReference>
<protein>
    <recommendedName>
        <fullName evidence="11">Purple acid phosphatase</fullName>
        <ecNumber evidence="11">3.1.3.2</ecNumber>
    </recommendedName>
</protein>
<dbReference type="InterPro" id="IPR041792">
    <property type="entry name" value="MPP_PAP"/>
</dbReference>
<evidence type="ECO:0000256" key="1">
    <source>
        <dbReference type="ARBA" id="ARBA00000032"/>
    </source>
</evidence>
<gene>
    <name evidence="14" type="ORF">Ccrd_023346</name>
</gene>
<keyword evidence="9" id="KW-0408">Iron</keyword>
<dbReference type="Gramene" id="KVH98418">
    <property type="protein sequence ID" value="KVH98418"/>
    <property type="gene ID" value="Ccrd_023346"/>
</dbReference>
<dbReference type="InterPro" id="IPR029052">
    <property type="entry name" value="Metallo-depent_PP-like"/>
</dbReference>
<name>A0A103XWX8_CYNCS</name>
<evidence type="ECO:0000313" key="14">
    <source>
        <dbReference type="EMBL" id="KVH98418.1"/>
    </source>
</evidence>
<evidence type="ECO:0000256" key="7">
    <source>
        <dbReference type="ARBA" id="ARBA00022801"/>
    </source>
</evidence>
<dbReference type="PANTHER" id="PTHR22953">
    <property type="entry name" value="ACID PHOSPHATASE RELATED"/>
    <property type="match status" value="1"/>
</dbReference>
<dbReference type="PANTHER" id="PTHR22953:SF159">
    <property type="entry name" value="PURPLE ACID PHOSPHATASE"/>
    <property type="match status" value="1"/>
</dbReference>
<feature type="domain" description="Calcineurin-like phosphoesterase" evidence="12">
    <location>
        <begin position="146"/>
        <end position="275"/>
    </location>
</feature>
<dbReference type="CDD" id="cd00839">
    <property type="entry name" value="MPP_PAPs"/>
    <property type="match status" value="1"/>
</dbReference>
<accession>A0A103XWX8</accession>
<comment type="caution">
    <text evidence="14">The sequence shown here is derived from an EMBL/GenBank/DDBJ whole genome shotgun (WGS) entry which is preliminary data.</text>
</comment>
<dbReference type="SUPFAM" id="SSF56300">
    <property type="entry name" value="Metallo-dependent phosphatases"/>
    <property type="match status" value="1"/>
</dbReference>
<evidence type="ECO:0000256" key="9">
    <source>
        <dbReference type="ARBA" id="ARBA00023004"/>
    </source>
</evidence>
<evidence type="ECO:0000256" key="6">
    <source>
        <dbReference type="ARBA" id="ARBA00022729"/>
    </source>
</evidence>
<comment type="similarity">
    <text evidence="4 11">Belongs to the metallophosphoesterase superfamily. Purple acid phosphatase family.</text>
</comment>
<dbReference type="Gene3D" id="3.60.21.10">
    <property type="match status" value="2"/>
</dbReference>
<keyword evidence="6" id="KW-0732">Signal</keyword>
<dbReference type="InterPro" id="IPR015914">
    <property type="entry name" value="PAPs_N"/>
</dbReference>
<evidence type="ECO:0000256" key="5">
    <source>
        <dbReference type="ARBA" id="ARBA00022723"/>
    </source>
</evidence>
<evidence type="ECO:0000256" key="11">
    <source>
        <dbReference type="RuleBase" id="RU361203"/>
    </source>
</evidence>
<keyword evidence="5" id="KW-0479">Metal-binding</keyword>
<dbReference type="Proteomes" id="UP000243975">
    <property type="component" value="Unassembled WGS sequence"/>
</dbReference>
<dbReference type="GO" id="GO:0046872">
    <property type="term" value="F:metal ion binding"/>
    <property type="evidence" value="ECO:0007669"/>
    <property type="project" value="UniProtKB-KW"/>
</dbReference>
<comment type="cofactor">
    <cofactor evidence="2">
        <name>Zn(2+)</name>
        <dbReference type="ChEBI" id="CHEBI:29105"/>
    </cofactor>
</comment>
<dbReference type="STRING" id="59895.A0A103XWX8"/>
<dbReference type="EC" id="3.1.3.2" evidence="11"/>
<evidence type="ECO:0000256" key="10">
    <source>
        <dbReference type="ARBA" id="ARBA00023180"/>
    </source>
</evidence>
<keyword evidence="10" id="KW-0325">Glycoprotein</keyword>
<feature type="domain" description="Purple acid phosphatase N-terminal" evidence="13">
    <location>
        <begin position="48"/>
        <end position="137"/>
    </location>
</feature>
<evidence type="ECO:0000256" key="3">
    <source>
        <dbReference type="ARBA" id="ARBA00001962"/>
    </source>
</evidence>
<dbReference type="InterPro" id="IPR039331">
    <property type="entry name" value="PAPs-like"/>
</dbReference>
<dbReference type="Pfam" id="PF00149">
    <property type="entry name" value="Metallophos"/>
    <property type="match status" value="1"/>
</dbReference>
<evidence type="ECO:0000256" key="8">
    <source>
        <dbReference type="ARBA" id="ARBA00022833"/>
    </source>
</evidence>
<dbReference type="FunFam" id="2.60.40.380:FF:000001">
    <property type="entry name" value="Fe(3+)-Zn(2+) purple acid phosphatase"/>
    <property type="match status" value="1"/>
</dbReference>
<evidence type="ECO:0000256" key="2">
    <source>
        <dbReference type="ARBA" id="ARBA00001947"/>
    </source>
</evidence>
<keyword evidence="8" id="KW-0862">Zinc</keyword>
<dbReference type="InterPro" id="IPR004843">
    <property type="entry name" value="Calcineurin-like_PHP"/>
</dbReference>
<evidence type="ECO:0000313" key="15">
    <source>
        <dbReference type="Proteomes" id="UP000243975"/>
    </source>
</evidence>
<sequence length="362" mass="41026">MGMKWVGVGSVYLLMGLIVGALRLCNGGISSSYARSNDISADMPLNSDVHITQGDQEGKAVIVSWVTPDEPGSNEVFYWAANSDLKKRSVGTVVTYKYYNYSSGYIHHCTIKNLQYDTKYFYEIGVGNTTRQFWFTTPPEVGPDLNPAKGQAVLFVGDLSYADAYPLHDNNRWDSWGRFVERSVAYQPWIWSAGNHEIDFLPDYGETRPFKPYVHSELPKVNRSETPWLIVVMHCPLYSSYVHHYMEGETMRVMYEQYFVKYKVDVVLSGHVHAYERTGRVSNIAYNIENGLCTPRNDGSAPVYITIGDGGNQEGLLYETHAYFGWHRNQDGYAVEADSLWFQNLYWKSSQDSSAAASFSVA</sequence>
<dbReference type="GO" id="GO:0003993">
    <property type="term" value="F:acid phosphatase activity"/>
    <property type="evidence" value="ECO:0007669"/>
    <property type="project" value="UniProtKB-EC"/>
</dbReference>
<evidence type="ECO:0000259" key="12">
    <source>
        <dbReference type="Pfam" id="PF00149"/>
    </source>
</evidence>
<proteinExistence type="inferred from homology"/>
<keyword evidence="15" id="KW-1185">Reference proteome</keyword>
<reference evidence="14 15" key="1">
    <citation type="journal article" date="2016" name="Sci. Rep.">
        <title>The genome sequence of the outbreeding globe artichoke constructed de novo incorporating a phase-aware low-pass sequencing strategy of F1 progeny.</title>
        <authorList>
            <person name="Scaglione D."/>
            <person name="Reyes-Chin-Wo S."/>
            <person name="Acquadro A."/>
            <person name="Froenicke L."/>
            <person name="Portis E."/>
            <person name="Beitel C."/>
            <person name="Tirone M."/>
            <person name="Mauro R."/>
            <person name="Lo Monaco A."/>
            <person name="Mauromicale G."/>
            <person name="Faccioli P."/>
            <person name="Cattivelli L."/>
            <person name="Rieseberg L."/>
            <person name="Michelmore R."/>
            <person name="Lanteri S."/>
        </authorList>
    </citation>
    <scope>NUCLEOTIDE SEQUENCE [LARGE SCALE GENOMIC DNA]</scope>
    <source>
        <strain evidence="14">2C</strain>
    </source>
</reference>
<organism evidence="14 15">
    <name type="scientific">Cynara cardunculus var. scolymus</name>
    <name type="common">Globe artichoke</name>
    <name type="synonym">Cynara scolymus</name>
    <dbReference type="NCBI Taxonomy" id="59895"/>
    <lineage>
        <taxon>Eukaryota</taxon>
        <taxon>Viridiplantae</taxon>
        <taxon>Streptophyta</taxon>
        <taxon>Embryophyta</taxon>
        <taxon>Tracheophyta</taxon>
        <taxon>Spermatophyta</taxon>
        <taxon>Magnoliopsida</taxon>
        <taxon>eudicotyledons</taxon>
        <taxon>Gunneridae</taxon>
        <taxon>Pentapetalae</taxon>
        <taxon>asterids</taxon>
        <taxon>campanulids</taxon>
        <taxon>Asterales</taxon>
        <taxon>Asteraceae</taxon>
        <taxon>Carduoideae</taxon>
        <taxon>Cardueae</taxon>
        <taxon>Carduinae</taxon>
        <taxon>Cynara</taxon>
    </lineage>
</organism>
<dbReference type="SUPFAM" id="SSF49363">
    <property type="entry name" value="Purple acid phosphatase, N-terminal domain"/>
    <property type="match status" value="1"/>
</dbReference>
<comment type="catalytic activity">
    <reaction evidence="1 11">
        <text>a phosphate monoester + H2O = an alcohol + phosphate</text>
        <dbReference type="Rhea" id="RHEA:15017"/>
        <dbReference type="ChEBI" id="CHEBI:15377"/>
        <dbReference type="ChEBI" id="CHEBI:30879"/>
        <dbReference type="ChEBI" id="CHEBI:43474"/>
        <dbReference type="ChEBI" id="CHEBI:67140"/>
        <dbReference type="EC" id="3.1.3.2"/>
    </reaction>
</comment>
<dbReference type="OMA" id="YEIGSRK"/>
<evidence type="ECO:0000256" key="4">
    <source>
        <dbReference type="ARBA" id="ARBA00008723"/>
    </source>
</evidence>
<dbReference type="AlphaFoldDB" id="A0A103XWX8"/>
<dbReference type="InterPro" id="IPR008963">
    <property type="entry name" value="Purple_acid_Pase-like_N"/>
</dbReference>
<comment type="cofactor">
    <cofactor evidence="3">
        <name>Fe cation</name>
        <dbReference type="ChEBI" id="CHEBI:24875"/>
    </cofactor>
</comment>
<keyword evidence="7 11" id="KW-0378">Hydrolase</keyword>